<dbReference type="Proteomes" id="UP000005408">
    <property type="component" value="Unassembled WGS sequence"/>
</dbReference>
<dbReference type="AlphaFoldDB" id="A0A8W8LEL1"/>
<protein>
    <submittedName>
        <fullName evidence="1">Uncharacterized protein</fullName>
    </submittedName>
</protein>
<accession>A0A8W8LEL1</accession>
<proteinExistence type="predicted"/>
<evidence type="ECO:0000313" key="2">
    <source>
        <dbReference type="Proteomes" id="UP000005408"/>
    </source>
</evidence>
<keyword evidence="2" id="KW-1185">Reference proteome</keyword>
<organism evidence="1 2">
    <name type="scientific">Magallana gigas</name>
    <name type="common">Pacific oyster</name>
    <name type="synonym">Crassostrea gigas</name>
    <dbReference type="NCBI Taxonomy" id="29159"/>
    <lineage>
        <taxon>Eukaryota</taxon>
        <taxon>Metazoa</taxon>
        <taxon>Spiralia</taxon>
        <taxon>Lophotrochozoa</taxon>
        <taxon>Mollusca</taxon>
        <taxon>Bivalvia</taxon>
        <taxon>Autobranchia</taxon>
        <taxon>Pteriomorphia</taxon>
        <taxon>Ostreida</taxon>
        <taxon>Ostreoidea</taxon>
        <taxon>Ostreidae</taxon>
        <taxon>Magallana</taxon>
    </lineage>
</organism>
<sequence length="86" mass="10408">MNLQGVWYGEDLKWDASIQVLQCLYGCGPRPIDQFRLITRCMRWIYTPQCSRNNALNKNIHRVWRGEDLRWNTTVQGLRCFWYKLL</sequence>
<name>A0A8W8LEL1_MAGGI</name>
<reference evidence="1" key="1">
    <citation type="submission" date="2022-08" db="UniProtKB">
        <authorList>
            <consortium name="EnsemblMetazoa"/>
        </authorList>
    </citation>
    <scope>IDENTIFICATION</scope>
    <source>
        <strain evidence="1">05x7-T-G4-1.051#20</strain>
    </source>
</reference>
<evidence type="ECO:0000313" key="1">
    <source>
        <dbReference type="EnsemblMetazoa" id="G27706.1:cds"/>
    </source>
</evidence>
<dbReference type="EnsemblMetazoa" id="G27706.1">
    <property type="protein sequence ID" value="G27706.1:cds"/>
    <property type="gene ID" value="G27706"/>
</dbReference>